<dbReference type="Gene3D" id="3.90.530.10">
    <property type="entry name" value="XPA C-terminal domain"/>
    <property type="match status" value="1"/>
</dbReference>
<dbReference type="CDD" id="cd21078">
    <property type="entry name" value="NTD_ZNT9"/>
    <property type="match status" value="1"/>
</dbReference>
<keyword evidence="5 13" id="KW-0812">Transmembrane</keyword>
<keyword evidence="6" id="KW-0862">Zinc</keyword>
<evidence type="ECO:0000256" key="1">
    <source>
        <dbReference type="ARBA" id="ARBA00004123"/>
    </source>
</evidence>
<dbReference type="GO" id="GO:0016020">
    <property type="term" value="C:membrane"/>
    <property type="evidence" value="ECO:0007669"/>
    <property type="project" value="UniProtKB-SubCell"/>
</dbReference>
<evidence type="ECO:0000313" key="16">
    <source>
        <dbReference type="Proteomes" id="UP001154114"/>
    </source>
</evidence>
<keyword evidence="3" id="KW-0813">Transport</keyword>
<dbReference type="InterPro" id="IPR009061">
    <property type="entry name" value="DNA-bd_dom_put_sf"/>
</dbReference>
<protein>
    <recommendedName>
        <fullName evidence="14">Cation efflux protein transmembrane domain-containing protein</fullName>
    </recommendedName>
</protein>
<dbReference type="GO" id="GO:0015297">
    <property type="term" value="F:antiporter activity"/>
    <property type="evidence" value="ECO:0007669"/>
    <property type="project" value="UniProtKB-KW"/>
</dbReference>
<dbReference type="SUPFAM" id="SSF161111">
    <property type="entry name" value="Cation efflux protein transmembrane domain-like"/>
    <property type="match status" value="1"/>
</dbReference>
<dbReference type="InterPro" id="IPR037129">
    <property type="entry name" value="XPA_sf"/>
</dbReference>
<keyword evidence="4" id="KW-0050">Antiport</keyword>
<dbReference type="InterPro" id="IPR040177">
    <property type="entry name" value="SLC30A9"/>
</dbReference>
<evidence type="ECO:0000259" key="14">
    <source>
        <dbReference type="Pfam" id="PF01545"/>
    </source>
</evidence>
<evidence type="ECO:0000256" key="7">
    <source>
        <dbReference type="ARBA" id="ARBA00022906"/>
    </source>
</evidence>
<evidence type="ECO:0000256" key="5">
    <source>
        <dbReference type="ARBA" id="ARBA00022692"/>
    </source>
</evidence>
<evidence type="ECO:0000256" key="12">
    <source>
        <dbReference type="ARBA" id="ARBA00048349"/>
    </source>
</evidence>
<feature type="transmembrane region" description="Helical" evidence="13">
    <location>
        <begin position="114"/>
        <end position="136"/>
    </location>
</feature>
<evidence type="ECO:0000256" key="8">
    <source>
        <dbReference type="ARBA" id="ARBA00022989"/>
    </source>
</evidence>
<dbReference type="GO" id="GO:0005634">
    <property type="term" value="C:nucleus"/>
    <property type="evidence" value="ECO:0007669"/>
    <property type="project" value="UniProtKB-SubCell"/>
</dbReference>
<keyword evidence="9" id="KW-0406">Ion transport</keyword>
<dbReference type="AlphaFoldDB" id="A0A9N8KW13"/>
<comment type="catalytic activity">
    <reaction evidence="12">
        <text>Zn(2+)(in) + 2 H(+)(out) = Zn(2+)(out) + 2 H(+)(in)</text>
        <dbReference type="Rhea" id="RHEA:72627"/>
        <dbReference type="ChEBI" id="CHEBI:15378"/>
        <dbReference type="ChEBI" id="CHEBI:29105"/>
    </reaction>
</comment>
<dbReference type="InterPro" id="IPR027469">
    <property type="entry name" value="Cation_efflux_TMD_sf"/>
</dbReference>
<name>A0A9N8KW13_CHRIL</name>
<keyword evidence="11" id="KW-0539">Nucleus</keyword>
<comment type="subcellular location">
    <subcellularLocation>
        <location evidence="2">Membrane</location>
        <topology evidence="2">Multi-pass membrane protein</topology>
    </subcellularLocation>
    <subcellularLocation>
        <location evidence="1">Nucleus</location>
    </subcellularLocation>
</comment>
<dbReference type="InterPro" id="IPR058533">
    <property type="entry name" value="Cation_efflux_TM"/>
</dbReference>
<dbReference type="GO" id="GO:0006829">
    <property type="term" value="P:zinc ion transport"/>
    <property type="evidence" value="ECO:0007669"/>
    <property type="project" value="UniProtKB-KW"/>
</dbReference>
<keyword evidence="10 13" id="KW-0472">Membrane</keyword>
<reference evidence="15" key="1">
    <citation type="submission" date="2021-12" db="EMBL/GenBank/DDBJ databases">
        <authorList>
            <person name="King R."/>
        </authorList>
    </citation>
    <scope>NUCLEOTIDE SEQUENCE</scope>
</reference>
<dbReference type="SUPFAM" id="SSF46955">
    <property type="entry name" value="Putative DNA-binding domain"/>
    <property type="match status" value="1"/>
</dbReference>
<evidence type="ECO:0000256" key="3">
    <source>
        <dbReference type="ARBA" id="ARBA00022448"/>
    </source>
</evidence>
<proteinExistence type="predicted"/>
<organism evidence="15 16">
    <name type="scientific">Chrysodeixis includens</name>
    <name type="common">Soybean looper</name>
    <name type="synonym">Pseudoplusia includens</name>
    <dbReference type="NCBI Taxonomy" id="689277"/>
    <lineage>
        <taxon>Eukaryota</taxon>
        <taxon>Metazoa</taxon>
        <taxon>Ecdysozoa</taxon>
        <taxon>Arthropoda</taxon>
        <taxon>Hexapoda</taxon>
        <taxon>Insecta</taxon>
        <taxon>Pterygota</taxon>
        <taxon>Neoptera</taxon>
        <taxon>Endopterygota</taxon>
        <taxon>Lepidoptera</taxon>
        <taxon>Glossata</taxon>
        <taxon>Ditrysia</taxon>
        <taxon>Noctuoidea</taxon>
        <taxon>Noctuidae</taxon>
        <taxon>Plusiinae</taxon>
        <taxon>Chrysodeixis</taxon>
    </lineage>
</organism>
<dbReference type="Pfam" id="PF01545">
    <property type="entry name" value="Cation_efflux"/>
    <property type="match status" value="1"/>
</dbReference>
<dbReference type="GO" id="GO:0005783">
    <property type="term" value="C:endoplasmic reticulum"/>
    <property type="evidence" value="ECO:0007669"/>
    <property type="project" value="TreeGrafter"/>
</dbReference>
<keyword evidence="7" id="KW-0864">Zinc transport</keyword>
<keyword evidence="8 13" id="KW-1133">Transmembrane helix</keyword>
<evidence type="ECO:0000256" key="13">
    <source>
        <dbReference type="SAM" id="Phobius"/>
    </source>
</evidence>
<feature type="domain" description="Cation efflux protein transmembrane" evidence="14">
    <location>
        <begin position="67"/>
        <end position="135"/>
    </location>
</feature>
<evidence type="ECO:0000313" key="15">
    <source>
        <dbReference type="EMBL" id="CAD0198795.1"/>
    </source>
</evidence>
<dbReference type="Proteomes" id="UP001154114">
    <property type="component" value="Chromosome 9"/>
</dbReference>
<accession>A0A9N8KW13</accession>
<evidence type="ECO:0000256" key="4">
    <source>
        <dbReference type="ARBA" id="ARBA00022449"/>
    </source>
</evidence>
<evidence type="ECO:0000256" key="6">
    <source>
        <dbReference type="ARBA" id="ARBA00022833"/>
    </source>
</evidence>
<dbReference type="GO" id="GO:0006882">
    <property type="term" value="P:intracellular zinc ion homeostasis"/>
    <property type="evidence" value="ECO:0007669"/>
    <property type="project" value="TreeGrafter"/>
</dbReference>
<evidence type="ECO:0000256" key="9">
    <source>
        <dbReference type="ARBA" id="ARBA00023065"/>
    </source>
</evidence>
<evidence type="ECO:0000256" key="10">
    <source>
        <dbReference type="ARBA" id="ARBA00023136"/>
    </source>
</evidence>
<keyword evidence="16" id="KW-1185">Reference proteome</keyword>
<dbReference type="GO" id="GO:0008324">
    <property type="term" value="F:monoatomic cation transmembrane transporter activity"/>
    <property type="evidence" value="ECO:0007669"/>
    <property type="project" value="InterPro"/>
</dbReference>
<gene>
    <name evidence="15" type="ORF">CINC_LOCUS13066</name>
</gene>
<dbReference type="PANTHER" id="PTHR13414:SF9">
    <property type="entry name" value="PROTON-COUPLED ZINC ANTIPORTER SLC30A9, MITOCHONDRIAL"/>
    <property type="match status" value="1"/>
</dbReference>
<dbReference type="OrthoDB" id="435980at2759"/>
<feature type="transmembrane region" description="Helical" evidence="13">
    <location>
        <begin position="79"/>
        <end position="102"/>
    </location>
</feature>
<evidence type="ECO:0000256" key="2">
    <source>
        <dbReference type="ARBA" id="ARBA00004141"/>
    </source>
</evidence>
<sequence length="254" mass="28686">MTEYLLKQSDLESLPKVLRRSPYESEPPITVYYRKDVEAKAFEVWGSKEALDKELLRRELDRRRYEQVMRSSDPSVNVVLLEDTAAVAGVVMASGCMAISQYTGNPLFDALGSILVGTLLGGVASFIILTNVGALVGRSIPQEQLDEINSVLERDFMIRAIHDVKGIDIGSNLIRYKAEVDFDGRALTRSYLEKHDLNTLMEDMKKVVTIDDVEAFLLKHGENIVDMLGGEIDRIELKLRKKFPQIRHCDLEIL</sequence>
<evidence type="ECO:0000256" key="11">
    <source>
        <dbReference type="ARBA" id="ARBA00023242"/>
    </source>
</evidence>
<dbReference type="PANTHER" id="PTHR13414">
    <property type="entry name" value="HUEL-CATION TRANSPORTER"/>
    <property type="match status" value="1"/>
</dbReference>
<dbReference type="EMBL" id="LR824012">
    <property type="protein sequence ID" value="CAD0198795.1"/>
    <property type="molecule type" value="Genomic_DNA"/>
</dbReference>